<evidence type="ECO:0000256" key="9">
    <source>
        <dbReference type="ARBA" id="ARBA00083145"/>
    </source>
</evidence>
<dbReference type="PANTHER" id="PTHR22781:SF12">
    <property type="entry name" value="AP-3 COMPLEX SUBUNIT DELTA-1"/>
    <property type="match status" value="1"/>
</dbReference>
<dbReference type="InterPro" id="IPR016024">
    <property type="entry name" value="ARM-type_fold"/>
</dbReference>
<dbReference type="Pfam" id="PF01602">
    <property type="entry name" value="Adaptin_N"/>
    <property type="match status" value="1"/>
</dbReference>
<dbReference type="GO" id="GO:0030123">
    <property type="term" value="C:AP-3 adaptor complex"/>
    <property type="evidence" value="ECO:0007669"/>
    <property type="project" value="InterPro"/>
</dbReference>
<keyword evidence="5" id="KW-0677">Repeat</keyword>
<dbReference type="GeneID" id="35437100"/>
<feature type="compositionally biased region" description="Basic residues" evidence="10">
    <location>
        <begin position="664"/>
        <end position="673"/>
    </location>
</feature>
<proteinExistence type="inferred from homology"/>
<feature type="region of interest" description="Disordered" evidence="10">
    <location>
        <begin position="646"/>
        <end position="699"/>
    </location>
</feature>
<protein>
    <recommendedName>
        <fullName evidence="3">AP-3 complex subunit delta</fullName>
    </recommendedName>
    <alternativeName>
        <fullName evidence="9">Adaptor-related protein complex 3 subunit delta</fullName>
    </alternativeName>
    <alternativeName>
        <fullName evidence="8">Delta-adaptin 3</fullName>
    </alternativeName>
</protein>
<evidence type="ECO:0000313" key="12">
    <source>
        <dbReference type="EMBL" id="PHZ18026.1"/>
    </source>
</evidence>
<evidence type="ECO:0000256" key="2">
    <source>
        <dbReference type="ARBA" id="ARBA00006613"/>
    </source>
</evidence>
<evidence type="ECO:0000313" key="13">
    <source>
        <dbReference type="Proteomes" id="UP000242254"/>
    </source>
</evidence>
<organism evidence="12 13">
    <name type="scientific">Rhizopus microsporus ATCC 52813</name>
    <dbReference type="NCBI Taxonomy" id="1340429"/>
    <lineage>
        <taxon>Eukaryota</taxon>
        <taxon>Fungi</taxon>
        <taxon>Fungi incertae sedis</taxon>
        <taxon>Mucoromycota</taxon>
        <taxon>Mucoromycotina</taxon>
        <taxon>Mucoromycetes</taxon>
        <taxon>Mucorales</taxon>
        <taxon>Mucorineae</taxon>
        <taxon>Rhizopodaceae</taxon>
        <taxon>Rhizopus</taxon>
    </lineage>
</organism>
<comment type="similarity">
    <text evidence="2">Belongs to the adaptor complexes large subunit family.</text>
</comment>
<evidence type="ECO:0000256" key="8">
    <source>
        <dbReference type="ARBA" id="ARBA00076742"/>
    </source>
</evidence>
<feature type="domain" description="Clathrin/coatomer adaptor adaptin-like N-terminal" evidence="11">
    <location>
        <begin position="20"/>
        <end position="583"/>
    </location>
</feature>
<dbReference type="InterPro" id="IPR017105">
    <property type="entry name" value="AP3_complex_dsu"/>
</dbReference>
<dbReference type="Proteomes" id="UP000242254">
    <property type="component" value="Unassembled WGS sequence"/>
</dbReference>
<comment type="subcellular location">
    <subcellularLocation>
        <location evidence="1">Cytoplasmic vesicle</location>
        <location evidence="1">Clathrin-coated vesicle membrane</location>
        <topology evidence="1">Peripheral membrane protein</topology>
        <orientation evidence="1">Cytoplasmic side</orientation>
    </subcellularLocation>
</comment>
<evidence type="ECO:0000256" key="6">
    <source>
        <dbReference type="ARBA" id="ARBA00022927"/>
    </source>
</evidence>
<dbReference type="PIRSF" id="PIRSF037092">
    <property type="entry name" value="AP3_complex_delta"/>
    <property type="match status" value="1"/>
</dbReference>
<evidence type="ECO:0000256" key="3">
    <source>
        <dbReference type="ARBA" id="ARBA00015717"/>
    </source>
</evidence>
<dbReference type="AlphaFoldDB" id="A0A2G4TBN1"/>
<evidence type="ECO:0000256" key="10">
    <source>
        <dbReference type="SAM" id="MobiDB-lite"/>
    </source>
</evidence>
<keyword evidence="6" id="KW-0653">Protein transport</keyword>
<gene>
    <name evidence="12" type="ORF">RHIMIDRAFT_196240</name>
</gene>
<dbReference type="GO" id="GO:0010008">
    <property type="term" value="C:endosome membrane"/>
    <property type="evidence" value="ECO:0007669"/>
    <property type="project" value="TreeGrafter"/>
</dbReference>
<dbReference type="InterPro" id="IPR002553">
    <property type="entry name" value="Clathrin/coatomer_adapt-like_N"/>
</dbReference>
<evidence type="ECO:0000256" key="7">
    <source>
        <dbReference type="ARBA" id="ARBA00023136"/>
    </source>
</evidence>
<dbReference type="Gene3D" id="1.25.10.10">
    <property type="entry name" value="Leucine-rich Repeat Variant"/>
    <property type="match status" value="1"/>
</dbReference>
<dbReference type="FunFam" id="1.25.10.10:FF:000251">
    <property type="entry name" value="AP-3 complex subunit delta"/>
    <property type="match status" value="1"/>
</dbReference>
<dbReference type="InterPro" id="IPR011989">
    <property type="entry name" value="ARM-like"/>
</dbReference>
<sequence>MFEKSLTDLIRGIRANKKNEQKYIAVCLQEIRNEVKSNDLDIKSTAIAKLAYLQMLGYDMSWASFHIVEVMSSAKFAHKQTGYLAATLSFQQDTDVLMLTTNLIKKDLASPAVVDISVALNGLSHIATPDLARDLSPDLVSMLNHSRPYIRKRVILVLYKIFLKYPEALRLSFPRLKEKLEDPDPSVVSAVVSVVCELARKNPKNYLSLAPQLFKILTTSTNNWMLIKIIKLFASLTPLEPRLIKKLLPPLTSLIQTTPAMSLLYECIYTVITGGFLEAAGEAGNALAATCTNKLRKFLEDPDQNLKYVGLLAMGRLLATHPKLVAEHRDIILECIDDEDLSIRIRALDLVVGMVNRKNIMDIVKKLISHIMPKKTESISLHDSSAIFDPMYRMDIINRIVFMCSQNHYHNLNDFEWYISVLVDIAYSAGVNVGELLTNQLMDVSVRVKSVRDYSVKQMYNLLQDKHFLETAKKRDSNIDILSAAAWICGEYCNYLEDIPSTLECLLSPQAANLPVKVQTVYVHSVIKIYAYWTTDLISQWNAELQSEFVKVTQIMYEKMDMFIYSADLEVQERAHDVKSLFKIVLDATSDPTLEDAPLVLQDLPKLFFLYELNPVAPKAQSKVPVPEGLDLDAWINEPLPDLVQDAESDGSFEEAPKYEKVGKSSRKKKSKSKGYESSEDEAEKERVSYEKKRTMDSI</sequence>
<accession>A0A2G4TBN1</accession>
<dbReference type="GO" id="GO:0006623">
    <property type="term" value="P:protein targeting to vacuole"/>
    <property type="evidence" value="ECO:0007669"/>
    <property type="project" value="TreeGrafter"/>
</dbReference>
<dbReference type="RefSeq" id="XP_023471734.1">
    <property type="nucleotide sequence ID" value="XM_023606110.1"/>
</dbReference>
<reference evidence="12 13" key="1">
    <citation type="journal article" date="2016" name="Proc. Natl. Acad. Sci. U.S.A.">
        <title>Lipid metabolic changes in an early divergent fungus govern the establishment of a mutualistic symbiosis with endobacteria.</title>
        <authorList>
            <person name="Lastovetsky O.A."/>
            <person name="Gaspar M.L."/>
            <person name="Mondo S.J."/>
            <person name="LaButti K.M."/>
            <person name="Sandor L."/>
            <person name="Grigoriev I.V."/>
            <person name="Henry S.A."/>
            <person name="Pawlowska T.E."/>
        </authorList>
    </citation>
    <scope>NUCLEOTIDE SEQUENCE [LARGE SCALE GENOMIC DNA]</scope>
    <source>
        <strain evidence="12 13">ATCC 52813</strain>
    </source>
</reference>
<dbReference type="SUPFAM" id="SSF48371">
    <property type="entry name" value="ARM repeat"/>
    <property type="match status" value="1"/>
</dbReference>
<dbReference type="EMBL" id="KZ303842">
    <property type="protein sequence ID" value="PHZ18026.1"/>
    <property type="molecule type" value="Genomic_DNA"/>
</dbReference>
<dbReference type="GO" id="GO:0030665">
    <property type="term" value="C:clathrin-coated vesicle membrane"/>
    <property type="evidence" value="ECO:0007669"/>
    <property type="project" value="UniProtKB-SubCell"/>
</dbReference>
<keyword evidence="4" id="KW-0813">Transport</keyword>
<dbReference type="PANTHER" id="PTHR22781">
    <property type="entry name" value="DELTA ADAPTIN-RELATED"/>
    <property type="match status" value="1"/>
</dbReference>
<keyword evidence="13" id="KW-1185">Reference proteome</keyword>
<keyword evidence="7" id="KW-0472">Membrane</keyword>
<evidence type="ECO:0000256" key="1">
    <source>
        <dbReference type="ARBA" id="ARBA00004145"/>
    </source>
</evidence>
<name>A0A2G4TBN1_RHIZD</name>
<dbReference type="GO" id="GO:0006896">
    <property type="term" value="P:Golgi to vacuole transport"/>
    <property type="evidence" value="ECO:0007669"/>
    <property type="project" value="TreeGrafter"/>
</dbReference>
<evidence type="ECO:0000256" key="5">
    <source>
        <dbReference type="ARBA" id="ARBA00022737"/>
    </source>
</evidence>
<dbReference type="STRING" id="1340429.A0A2G4TBN1"/>
<evidence type="ECO:0000256" key="4">
    <source>
        <dbReference type="ARBA" id="ARBA00022448"/>
    </source>
</evidence>
<evidence type="ECO:0000259" key="11">
    <source>
        <dbReference type="Pfam" id="PF01602"/>
    </source>
</evidence>
<feature type="compositionally biased region" description="Basic and acidic residues" evidence="10">
    <location>
        <begin position="684"/>
        <end position="699"/>
    </location>
</feature>